<name>E4XYN3_OIKDI</name>
<feature type="region of interest" description="NMPbind" evidence="10">
    <location>
        <begin position="33"/>
        <end position="56"/>
    </location>
</feature>
<organism evidence="11">
    <name type="scientific">Oikopleura dioica</name>
    <name type="common">Tunicate</name>
    <dbReference type="NCBI Taxonomy" id="34765"/>
    <lineage>
        <taxon>Eukaryota</taxon>
        <taxon>Metazoa</taxon>
        <taxon>Chordata</taxon>
        <taxon>Tunicata</taxon>
        <taxon>Appendicularia</taxon>
        <taxon>Copelata</taxon>
        <taxon>Oikopleuridae</taxon>
        <taxon>Oikopleura</taxon>
    </lineage>
</organism>
<evidence type="ECO:0000256" key="4">
    <source>
        <dbReference type="ARBA" id="ARBA00022552"/>
    </source>
</evidence>
<evidence type="ECO:0000256" key="7">
    <source>
        <dbReference type="ARBA" id="ARBA00022777"/>
    </source>
</evidence>
<protein>
    <recommendedName>
        <fullName evidence="10">Adenylate kinase isoenzyme 6 homolog</fullName>
        <shortName evidence="10">AK6</shortName>
        <ecNumber evidence="10">2.7.4.3</ecNumber>
    </recommendedName>
    <alternativeName>
        <fullName evidence="10">Dual activity adenylate kinase/ATPase</fullName>
        <shortName evidence="10">AK/ATPase</shortName>
    </alternativeName>
</protein>
<dbReference type="Proteomes" id="UP000001307">
    <property type="component" value="Unassembled WGS sequence"/>
</dbReference>
<comment type="catalytic activity">
    <reaction evidence="10">
        <text>ATP + H2O = ADP + phosphate + H(+)</text>
        <dbReference type="Rhea" id="RHEA:13065"/>
        <dbReference type="ChEBI" id="CHEBI:15377"/>
        <dbReference type="ChEBI" id="CHEBI:15378"/>
        <dbReference type="ChEBI" id="CHEBI:30616"/>
        <dbReference type="ChEBI" id="CHEBI:43474"/>
        <dbReference type="ChEBI" id="CHEBI:456216"/>
    </reaction>
</comment>
<comment type="caution">
    <text evidence="10">Lacks conserved residue(s) required for the propagation of feature annotation.</text>
</comment>
<feature type="region of interest" description="LID" evidence="10">
    <location>
        <begin position="108"/>
        <end position="118"/>
    </location>
</feature>
<reference evidence="11" key="1">
    <citation type="journal article" date="2010" name="Science">
        <title>Plasticity of animal genome architecture unmasked by rapid evolution of a pelagic tunicate.</title>
        <authorList>
            <person name="Denoeud F."/>
            <person name="Henriet S."/>
            <person name="Mungpakdee S."/>
            <person name="Aury J.M."/>
            <person name="Da Silva C."/>
            <person name="Brinkmann H."/>
            <person name="Mikhaleva J."/>
            <person name="Olsen L.C."/>
            <person name="Jubin C."/>
            <person name="Canestro C."/>
            <person name="Bouquet J.M."/>
            <person name="Danks G."/>
            <person name="Poulain J."/>
            <person name="Campsteijn C."/>
            <person name="Adamski M."/>
            <person name="Cross I."/>
            <person name="Yadetie F."/>
            <person name="Muffato M."/>
            <person name="Louis A."/>
            <person name="Butcher S."/>
            <person name="Tsagkogeorga G."/>
            <person name="Konrad A."/>
            <person name="Singh S."/>
            <person name="Jensen M.F."/>
            <person name="Cong E.H."/>
            <person name="Eikeseth-Otteraa H."/>
            <person name="Noel B."/>
            <person name="Anthouard V."/>
            <person name="Porcel B.M."/>
            <person name="Kachouri-Lafond R."/>
            <person name="Nishino A."/>
            <person name="Ugolini M."/>
            <person name="Chourrout P."/>
            <person name="Nishida H."/>
            <person name="Aasland R."/>
            <person name="Huzurbazar S."/>
            <person name="Westhof E."/>
            <person name="Delsuc F."/>
            <person name="Lehrach H."/>
            <person name="Reinhardt R."/>
            <person name="Weissenbach J."/>
            <person name="Roy S.W."/>
            <person name="Artiguenave F."/>
            <person name="Postlethwait J.H."/>
            <person name="Manak J.R."/>
            <person name="Thompson E.M."/>
            <person name="Jaillon O."/>
            <person name="Du Pasquier L."/>
            <person name="Boudinot P."/>
            <person name="Liberles D.A."/>
            <person name="Volff J.N."/>
            <person name="Philippe H."/>
            <person name="Lenhard B."/>
            <person name="Roest Crollius H."/>
            <person name="Wincker P."/>
            <person name="Chourrout D."/>
        </authorList>
    </citation>
    <scope>NUCLEOTIDE SEQUENCE [LARGE SCALE GENOMIC DNA]</scope>
</reference>
<accession>E4XYN3</accession>
<dbReference type="AlphaFoldDB" id="E4XYN3"/>
<keyword evidence="4 10" id="KW-0698">rRNA processing</keyword>
<evidence type="ECO:0000256" key="2">
    <source>
        <dbReference type="ARBA" id="ARBA00022490"/>
    </source>
</evidence>
<evidence type="ECO:0000256" key="1">
    <source>
        <dbReference type="ARBA" id="ARBA00000582"/>
    </source>
</evidence>
<feature type="binding site" evidence="10">
    <location>
        <position position="17"/>
    </location>
    <ligand>
        <name>ATP</name>
        <dbReference type="ChEBI" id="CHEBI:30616"/>
    </ligand>
</feature>
<feature type="binding site" evidence="10">
    <location>
        <position position="15"/>
    </location>
    <ligand>
        <name>ATP</name>
        <dbReference type="ChEBI" id="CHEBI:30616"/>
    </ligand>
</feature>
<dbReference type="FunFam" id="3.40.50.300:FF:000372">
    <property type="entry name" value="Adenylate kinase isoenzyme 6 homolog"/>
    <property type="match status" value="1"/>
</dbReference>
<dbReference type="Pfam" id="PF13238">
    <property type="entry name" value="AAA_18"/>
    <property type="match status" value="1"/>
</dbReference>
<evidence type="ECO:0000256" key="10">
    <source>
        <dbReference type="HAMAP-Rule" id="MF_03173"/>
    </source>
</evidence>
<feature type="binding site" evidence="10">
    <location>
        <position position="109"/>
    </location>
    <ligand>
        <name>ATP</name>
        <dbReference type="ChEBI" id="CHEBI:30616"/>
    </ligand>
</feature>
<dbReference type="EMBL" id="FN653341">
    <property type="protein sequence ID" value="CBY14745.1"/>
    <property type="molecule type" value="Genomic_DNA"/>
</dbReference>
<dbReference type="Gene3D" id="3.40.50.300">
    <property type="entry name" value="P-loop containing nucleotide triphosphate hydrolases"/>
    <property type="match status" value="1"/>
</dbReference>
<keyword evidence="3 10" id="KW-0690">Ribosome biogenesis</keyword>
<evidence type="ECO:0000313" key="11">
    <source>
        <dbReference type="EMBL" id="CBY14745.1"/>
    </source>
</evidence>
<feature type="binding site" evidence="10">
    <location>
        <position position="18"/>
    </location>
    <ligand>
        <name>ATP</name>
        <dbReference type="ChEBI" id="CHEBI:30616"/>
    </ligand>
</feature>
<gene>
    <name evidence="11" type="ORF">GSOID_T00009818001</name>
</gene>
<evidence type="ECO:0000256" key="3">
    <source>
        <dbReference type="ARBA" id="ARBA00022517"/>
    </source>
</evidence>
<dbReference type="SUPFAM" id="SSF52540">
    <property type="entry name" value="P-loop containing nucleoside triphosphate hydrolases"/>
    <property type="match status" value="1"/>
</dbReference>
<keyword evidence="8 10" id="KW-0067">ATP-binding</keyword>
<sequence>MVLPNILICGTPGVGKSTVVEQLVEATGWKSINVGQFAKDHGHICEQDEERNCGILDEDPLLDDLEEVQKNGGNIFEFHGSEMFPERWFSLVVVLKTDNKILYERLEKRGYTDAKIQENVSCEIMQVLEAEARQNYKPEVVEVVDSNTIEDIDNIVSVITNWINQQ</sequence>
<comment type="similarity">
    <text evidence="10">Belongs to the adenylate kinase family. AK6 subfamily.</text>
</comment>
<dbReference type="PANTHER" id="PTHR12595">
    <property type="entry name" value="POS9-ACTIVATING FACTOR FAP7-RELATED"/>
    <property type="match status" value="1"/>
</dbReference>
<dbReference type="GO" id="GO:0006364">
    <property type="term" value="P:rRNA processing"/>
    <property type="evidence" value="ECO:0007669"/>
    <property type="project" value="UniProtKB-KW"/>
</dbReference>
<dbReference type="OrthoDB" id="10251185at2759"/>
<comment type="subunit">
    <text evidence="10">Monomer and homodimer. Interacts with small ribosomal subunit protein uS11. Not a structural component of 43S pre-ribosomes, but transiently interacts with them by binding to uS11.</text>
</comment>
<evidence type="ECO:0000256" key="9">
    <source>
        <dbReference type="ARBA" id="ARBA00023242"/>
    </source>
</evidence>
<dbReference type="HAMAP" id="MF_00039">
    <property type="entry name" value="Adenylate_kinase_AK6"/>
    <property type="match status" value="1"/>
</dbReference>
<dbReference type="GO" id="GO:0005634">
    <property type="term" value="C:nucleus"/>
    <property type="evidence" value="ECO:0007669"/>
    <property type="project" value="UniProtKB-SubCell"/>
</dbReference>
<dbReference type="InParanoid" id="E4XYN3"/>
<proteinExistence type="inferred from homology"/>
<keyword evidence="9 10" id="KW-0539">Nucleus</keyword>
<keyword evidence="2 10" id="KW-0963">Cytoplasm</keyword>
<dbReference type="InterPro" id="IPR020618">
    <property type="entry name" value="Adenyl_kinase_AK6"/>
</dbReference>
<feature type="binding site" evidence="10">
    <location>
        <position position="16"/>
    </location>
    <ligand>
        <name>ATP</name>
        <dbReference type="ChEBI" id="CHEBI:30616"/>
    </ligand>
</feature>
<keyword evidence="7 10" id="KW-0418">Kinase</keyword>
<dbReference type="GO" id="GO:0005524">
    <property type="term" value="F:ATP binding"/>
    <property type="evidence" value="ECO:0007669"/>
    <property type="project" value="UniProtKB-KW"/>
</dbReference>
<comment type="catalytic activity">
    <reaction evidence="1 10">
        <text>AMP + ATP = 2 ADP</text>
        <dbReference type="Rhea" id="RHEA:12973"/>
        <dbReference type="ChEBI" id="CHEBI:30616"/>
        <dbReference type="ChEBI" id="CHEBI:456215"/>
        <dbReference type="ChEBI" id="CHEBI:456216"/>
        <dbReference type="EC" id="2.7.4.3"/>
    </reaction>
</comment>
<dbReference type="FunCoup" id="E4XYN3">
    <property type="interactions" value="152"/>
</dbReference>
<dbReference type="GO" id="GO:0004017">
    <property type="term" value="F:AMP kinase activity"/>
    <property type="evidence" value="ECO:0007669"/>
    <property type="project" value="UniProtKB-UniRule"/>
</dbReference>
<comment type="subcellular location">
    <subcellularLocation>
        <location evidence="10">Cytoplasm</location>
    </subcellularLocation>
    <subcellularLocation>
        <location evidence="10">Nucleus</location>
    </subcellularLocation>
</comment>
<dbReference type="GO" id="GO:0016887">
    <property type="term" value="F:ATP hydrolysis activity"/>
    <property type="evidence" value="ECO:0007669"/>
    <property type="project" value="UniProtKB-UniRule"/>
</dbReference>
<feature type="binding site" evidence="10">
    <location>
        <position position="13"/>
    </location>
    <ligand>
        <name>ATP</name>
        <dbReference type="ChEBI" id="CHEBI:30616"/>
    </ligand>
</feature>
<keyword evidence="5 10" id="KW-0808">Transferase</keyword>
<dbReference type="GO" id="GO:0042274">
    <property type="term" value="P:ribosomal small subunit biogenesis"/>
    <property type="evidence" value="ECO:0007669"/>
    <property type="project" value="UniProtKB-UniRule"/>
</dbReference>
<dbReference type="InterPro" id="IPR027417">
    <property type="entry name" value="P-loop_NTPase"/>
</dbReference>
<evidence type="ECO:0000256" key="8">
    <source>
        <dbReference type="ARBA" id="ARBA00022840"/>
    </source>
</evidence>
<evidence type="ECO:0000256" key="5">
    <source>
        <dbReference type="ARBA" id="ARBA00022679"/>
    </source>
</evidence>
<keyword evidence="12" id="KW-1185">Reference proteome</keyword>
<comment type="function">
    <text evidence="10">Broad-specificity nucleoside monophosphate (NMP) kinase that catalyzes the reversible transfer of the terminal phosphate group between nucleoside triphosphates and monophosphates. Has also ATPase activity. Involved in the late cytoplasmic maturation steps of the 40S ribosomal particles, specifically 18S rRNA maturation. While NMP activity is not required for ribosome maturation, ATPase activity is. Associates transiently with small ribosomal subunit protein uS11. ATP hydrolysis breaks the interaction with uS11. May temporarily remove uS11 from the ribosome to enable a conformational change of the ribosomal RNA that is needed for the final maturation step of the small ribosomal subunit. Its NMP activity may have a role in nuclear energy homeostasis.</text>
</comment>
<evidence type="ECO:0000256" key="6">
    <source>
        <dbReference type="ARBA" id="ARBA00022741"/>
    </source>
</evidence>
<dbReference type="EC" id="2.7.4.3" evidence="10"/>
<dbReference type="GO" id="GO:0005737">
    <property type="term" value="C:cytoplasm"/>
    <property type="evidence" value="ECO:0007669"/>
    <property type="project" value="UniProtKB-SubCell"/>
</dbReference>
<evidence type="ECO:0000313" key="12">
    <source>
        <dbReference type="Proteomes" id="UP000001307"/>
    </source>
</evidence>
<keyword evidence="6 10" id="KW-0547">Nucleotide-binding</keyword>
<dbReference type="PANTHER" id="PTHR12595:SF0">
    <property type="entry name" value="ADENYLATE KINASE ISOENZYME 6"/>
    <property type="match status" value="1"/>
</dbReference>